<sequence length="129" mass="12921">MDKLRGVGVTTGAATTTLAADNENTGGGLVPGAEVGPLSTGPASSYPALVEASVGPSMEQSPMAHLESSLCGLSYHTLVFNANEEISNAIDASLLPVPVGMEPATQSSSLEESVAPQTVSYSNSLVNGS</sequence>
<evidence type="ECO:0000313" key="2">
    <source>
        <dbReference type="Proteomes" id="UP001396334"/>
    </source>
</evidence>
<reference evidence="1 2" key="1">
    <citation type="journal article" date="2024" name="G3 (Bethesda)">
        <title>Genome assembly of Hibiscus sabdariffa L. provides insights into metabolisms of medicinal natural products.</title>
        <authorList>
            <person name="Kim T."/>
        </authorList>
    </citation>
    <scope>NUCLEOTIDE SEQUENCE [LARGE SCALE GENOMIC DNA]</scope>
    <source>
        <strain evidence="1">TK-2024</strain>
        <tissue evidence="1">Old leaves</tissue>
    </source>
</reference>
<protein>
    <submittedName>
        <fullName evidence="1">Uncharacterized protein</fullName>
    </submittedName>
</protein>
<accession>A0ABR1ZMW2</accession>
<keyword evidence="2" id="KW-1185">Reference proteome</keyword>
<evidence type="ECO:0000313" key="1">
    <source>
        <dbReference type="EMBL" id="KAK8481591.1"/>
    </source>
</evidence>
<name>A0ABR1ZMW2_9ROSI</name>
<gene>
    <name evidence="1" type="ORF">V6N11_061778</name>
</gene>
<comment type="caution">
    <text evidence="1">The sequence shown here is derived from an EMBL/GenBank/DDBJ whole genome shotgun (WGS) entry which is preliminary data.</text>
</comment>
<organism evidence="1 2">
    <name type="scientific">Hibiscus sabdariffa</name>
    <name type="common">roselle</name>
    <dbReference type="NCBI Taxonomy" id="183260"/>
    <lineage>
        <taxon>Eukaryota</taxon>
        <taxon>Viridiplantae</taxon>
        <taxon>Streptophyta</taxon>
        <taxon>Embryophyta</taxon>
        <taxon>Tracheophyta</taxon>
        <taxon>Spermatophyta</taxon>
        <taxon>Magnoliopsida</taxon>
        <taxon>eudicotyledons</taxon>
        <taxon>Gunneridae</taxon>
        <taxon>Pentapetalae</taxon>
        <taxon>rosids</taxon>
        <taxon>malvids</taxon>
        <taxon>Malvales</taxon>
        <taxon>Malvaceae</taxon>
        <taxon>Malvoideae</taxon>
        <taxon>Hibiscus</taxon>
    </lineage>
</organism>
<dbReference type="EMBL" id="JBBPBN010000881">
    <property type="protein sequence ID" value="KAK8481591.1"/>
    <property type="molecule type" value="Genomic_DNA"/>
</dbReference>
<proteinExistence type="predicted"/>
<dbReference type="Proteomes" id="UP001396334">
    <property type="component" value="Unassembled WGS sequence"/>
</dbReference>